<dbReference type="STRING" id="695939.SAMN00790413_06048"/>
<accession>A0A1W1VWC5</accession>
<organism evidence="3 4">
    <name type="scientific">Deinococcus hopiensis KR-140</name>
    <dbReference type="NCBI Taxonomy" id="695939"/>
    <lineage>
        <taxon>Bacteria</taxon>
        <taxon>Thermotogati</taxon>
        <taxon>Deinococcota</taxon>
        <taxon>Deinococci</taxon>
        <taxon>Deinococcales</taxon>
        <taxon>Deinococcaceae</taxon>
        <taxon>Deinococcus</taxon>
    </lineage>
</organism>
<dbReference type="InterPro" id="IPR036388">
    <property type="entry name" value="WH-like_DNA-bd_sf"/>
</dbReference>
<dbReference type="OrthoDB" id="74119at2"/>
<dbReference type="RefSeq" id="WP_084051368.1">
    <property type="nucleotide sequence ID" value="NZ_FWWU01000011.1"/>
</dbReference>
<dbReference type="InterPro" id="IPR051677">
    <property type="entry name" value="AfsR-DnrI-RedD_regulator"/>
</dbReference>
<dbReference type="EMBL" id="FWWU01000011">
    <property type="protein sequence ID" value="SMB97553.1"/>
    <property type="molecule type" value="Genomic_DNA"/>
</dbReference>
<proteinExistence type="predicted"/>
<reference evidence="3" key="1">
    <citation type="submission" date="2017-04" db="EMBL/GenBank/DDBJ databases">
        <authorList>
            <person name="Afonso C.L."/>
            <person name="Miller P.J."/>
            <person name="Scott M.A."/>
            <person name="Spackman E."/>
            <person name="Goraichik I."/>
            <person name="Dimitrov K.M."/>
            <person name="Suarez D.L."/>
            <person name="Swayne D.E."/>
        </authorList>
    </citation>
    <scope>NUCLEOTIDE SEQUENCE [LARGE SCALE GENOMIC DNA]</scope>
    <source>
        <strain evidence="3">KR-140</strain>
    </source>
</reference>
<dbReference type="Gene3D" id="1.10.10.10">
    <property type="entry name" value="Winged helix-like DNA-binding domain superfamily/Winged helix DNA-binding domain"/>
    <property type="match status" value="1"/>
</dbReference>
<dbReference type="Proteomes" id="UP000192582">
    <property type="component" value="Unassembled WGS sequence"/>
</dbReference>
<dbReference type="AlphaFoldDB" id="A0A1W1VWC5"/>
<name>A0A1W1VWC5_9DEIO</name>
<gene>
    <name evidence="3" type="ORF">SAMN00790413_06048</name>
</gene>
<evidence type="ECO:0000313" key="3">
    <source>
        <dbReference type="EMBL" id="SMB97553.1"/>
    </source>
</evidence>
<feature type="region of interest" description="Disordered" evidence="1">
    <location>
        <begin position="468"/>
        <end position="521"/>
    </location>
</feature>
<dbReference type="SMART" id="SM01043">
    <property type="entry name" value="BTAD"/>
    <property type="match status" value="1"/>
</dbReference>
<feature type="domain" description="Bacterial transcriptional activator" evidence="2">
    <location>
        <begin position="98"/>
        <end position="200"/>
    </location>
</feature>
<evidence type="ECO:0000259" key="2">
    <source>
        <dbReference type="SMART" id="SM01043"/>
    </source>
</evidence>
<keyword evidence="4" id="KW-1185">Reference proteome</keyword>
<evidence type="ECO:0000313" key="4">
    <source>
        <dbReference type="Proteomes" id="UP000192582"/>
    </source>
</evidence>
<feature type="region of interest" description="Disordered" evidence="1">
    <location>
        <begin position="201"/>
        <end position="227"/>
    </location>
</feature>
<sequence>MNMPTWHLQVLGQARLNGPTGTASPVERKLAACLAYLAYLALEGPTSRSRLVGLLWSDPPGATARNNLPQMLRKLRLANGTEFTAGTGEFDLLSGLEVDAARARGASAQARLNELLDLGGEFFQNQRYGDCPDLDGWVMARRERLLEWRTQARRHRAARLARAGDLPAALVHGCGLLDLGPRGFGTESLPGTVRLAREIGRGTVPMPSTPPVGREPPLAVSRPQHLSGRERERKILEQAWQAGQWISIPGEPGPGQALLAFGFAASKGEFTVYSRQSGNRVQSWAALTRTLRHEEERRPDLMPRTKPWVRPELCRFAPEIAPLGQFTAVIASEEDLLRLREAHTFWTAAVHDGLLSNVCDGWQFFGDSTNAVGAFTFGTSFPLRQPGGMPRVVATLQSDFGAERVAEVPGAPLLGLLGALPSIDGRKASPGRPCRSSGGPRAGLRTSTAWRRPPAFTARWLRCGTRRETRPVPPRLGGWPSCPGPSRSRPTAETLPTEEVMMSSPMHPTPLDALASPWGRR</sequence>
<feature type="region of interest" description="Disordered" evidence="1">
    <location>
        <begin position="427"/>
        <end position="446"/>
    </location>
</feature>
<dbReference type="PANTHER" id="PTHR35807">
    <property type="entry name" value="TRANSCRIPTIONAL REGULATOR REDD-RELATED"/>
    <property type="match status" value="1"/>
</dbReference>
<dbReference type="InterPro" id="IPR005158">
    <property type="entry name" value="BTAD"/>
</dbReference>
<evidence type="ECO:0000256" key="1">
    <source>
        <dbReference type="SAM" id="MobiDB-lite"/>
    </source>
</evidence>
<protein>
    <recommendedName>
        <fullName evidence="2">Bacterial transcriptional activator domain-containing protein</fullName>
    </recommendedName>
</protein>